<dbReference type="GO" id="GO:0000156">
    <property type="term" value="F:phosphorelay response regulator activity"/>
    <property type="evidence" value="ECO:0007669"/>
    <property type="project" value="InterPro"/>
</dbReference>
<sequence>MNMKILFIAPYLGLKELVLSILDEYKDIQIDVYQGNYEKGPTLLKKLHADEKYTAIITRGGTVETCKKITTTPIIEVYINAFDILRILKLSEGYNGKKIFLAYPSIVNSFKQLSELMGYSMESQCYFEHKNIRSIIEYLKKENYELIIGDNIVYETAQELGINSILLTSGIESVRSSIEEAVRLCKALSKHNEQIIESDYYIDNQKIKEDNVDKFITIFNSNEISPRLIDTVFPQTILSQISELSNTSLATIIIGEDGMCKSDVGYLCCCFGPQKRKSLVCVSCYLMPEYYNYSLLDSIIMKYLWNDGGTLFLEDIDQLCKEGQKKISTILKKLAKNNNIKIIASSELPIEICVQSGKLLKQLRSILDEVRIELMPFNNYTSEITNMISMYLSKLDVRCASQVVGIKEGGIKLLSDYHWPENIRQFMRVINQLALTCNGSYITQTEVEVALKKERANHQQASLIPVDLSGNLKEIETRIIKHIMAEEGMNQVKVEKRLEIGHSTLWRKLK</sequence>
<dbReference type="Gene3D" id="3.40.50.10660">
    <property type="entry name" value="PrpR receptor domain-like"/>
    <property type="match status" value="1"/>
</dbReference>
<dbReference type="Pfam" id="PF06506">
    <property type="entry name" value="PrpR_N"/>
    <property type="match status" value="1"/>
</dbReference>
<dbReference type="Pfam" id="PF14532">
    <property type="entry name" value="Sigma54_activ_2"/>
    <property type="match status" value="1"/>
</dbReference>
<evidence type="ECO:0000256" key="1">
    <source>
        <dbReference type="ARBA" id="ARBA00022741"/>
    </source>
</evidence>
<evidence type="ECO:0000313" key="4">
    <source>
        <dbReference type="EMBL" id="OOM76211.1"/>
    </source>
</evidence>
<evidence type="ECO:0000256" key="2">
    <source>
        <dbReference type="ARBA" id="ARBA00022840"/>
    </source>
</evidence>
<dbReference type="SUPFAM" id="SSF52540">
    <property type="entry name" value="P-loop containing nucleoside triphosphate hydrolases"/>
    <property type="match status" value="1"/>
</dbReference>
<evidence type="ECO:0000313" key="5">
    <source>
        <dbReference type="Proteomes" id="UP000190890"/>
    </source>
</evidence>
<reference evidence="4 5" key="1">
    <citation type="submission" date="2016-05" db="EMBL/GenBank/DDBJ databases">
        <title>Microbial solvent formation.</title>
        <authorList>
            <person name="Poehlein A."/>
            <person name="Montoya Solano J.D."/>
            <person name="Flitsch S."/>
            <person name="Krabben P."/>
            <person name="Duerre P."/>
            <person name="Daniel R."/>
        </authorList>
    </citation>
    <scope>NUCLEOTIDE SEQUENCE [LARGE SCALE GENOMIC DNA]</scope>
    <source>
        <strain evidence="4 5">DSM 2619</strain>
    </source>
</reference>
<organism evidence="4 5">
    <name type="scientific">Clostridium puniceum</name>
    <dbReference type="NCBI Taxonomy" id="29367"/>
    <lineage>
        <taxon>Bacteria</taxon>
        <taxon>Bacillati</taxon>
        <taxon>Bacillota</taxon>
        <taxon>Clostridia</taxon>
        <taxon>Eubacteriales</taxon>
        <taxon>Clostridiaceae</taxon>
        <taxon>Clostridium</taxon>
    </lineage>
</organism>
<dbReference type="AlphaFoldDB" id="A0A1S8TEY3"/>
<dbReference type="InterPro" id="IPR002078">
    <property type="entry name" value="Sigma_54_int"/>
</dbReference>
<dbReference type="Gene3D" id="3.40.50.300">
    <property type="entry name" value="P-loop containing nucleotide triphosphate hydrolases"/>
    <property type="match status" value="1"/>
</dbReference>
<dbReference type="PANTHER" id="PTHR32071">
    <property type="entry name" value="TRANSCRIPTIONAL REGULATORY PROTEIN"/>
    <property type="match status" value="1"/>
</dbReference>
<dbReference type="GO" id="GO:0005524">
    <property type="term" value="F:ATP binding"/>
    <property type="evidence" value="ECO:0007669"/>
    <property type="project" value="UniProtKB-KW"/>
</dbReference>
<gene>
    <name evidence="4" type="primary">prpR_2</name>
    <name evidence="4" type="ORF">CLPUN_28240</name>
</gene>
<dbReference type="EMBL" id="LZZM01000176">
    <property type="protein sequence ID" value="OOM76211.1"/>
    <property type="molecule type" value="Genomic_DNA"/>
</dbReference>
<feature type="domain" description="Sigma-54 factor interaction" evidence="3">
    <location>
        <begin position="235"/>
        <end position="435"/>
    </location>
</feature>
<dbReference type="RefSeq" id="WP_077847918.1">
    <property type="nucleotide sequence ID" value="NZ_LZZM01000176.1"/>
</dbReference>
<dbReference type="GO" id="GO:0003677">
    <property type="term" value="F:DNA binding"/>
    <property type="evidence" value="ECO:0007669"/>
    <property type="project" value="InterPro"/>
</dbReference>
<protein>
    <submittedName>
        <fullName evidence="4">Propionate catabolism operon regulatory protein</fullName>
    </submittedName>
</protein>
<name>A0A1S8TEY3_9CLOT</name>
<proteinExistence type="predicted"/>
<dbReference type="PROSITE" id="PS50045">
    <property type="entry name" value="SIGMA54_INTERACT_4"/>
    <property type="match status" value="1"/>
</dbReference>
<keyword evidence="5" id="KW-1185">Reference proteome</keyword>
<dbReference type="SUPFAM" id="SSF46689">
    <property type="entry name" value="Homeodomain-like"/>
    <property type="match status" value="1"/>
</dbReference>
<dbReference type="Gene3D" id="3.40.50.2300">
    <property type="match status" value="1"/>
</dbReference>
<dbReference type="Gene3D" id="1.10.10.60">
    <property type="entry name" value="Homeodomain-like"/>
    <property type="match status" value="1"/>
</dbReference>
<dbReference type="OrthoDB" id="9771372at2"/>
<evidence type="ECO:0000259" key="3">
    <source>
        <dbReference type="PROSITE" id="PS50045"/>
    </source>
</evidence>
<dbReference type="Proteomes" id="UP000190890">
    <property type="component" value="Unassembled WGS sequence"/>
</dbReference>
<keyword evidence="1" id="KW-0547">Nucleotide-binding</keyword>
<keyword evidence="2" id="KW-0067">ATP-binding</keyword>
<dbReference type="InterPro" id="IPR058031">
    <property type="entry name" value="AAA_lid_NorR"/>
</dbReference>
<accession>A0A1S8TEY3</accession>
<dbReference type="InterPro" id="IPR009057">
    <property type="entry name" value="Homeodomain-like_sf"/>
</dbReference>
<dbReference type="InterPro" id="IPR027417">
    <property type="entry name" value="P-loop_NTPase"/>
</dbReference>
<dbReference type="GO" id="GO:0006355">
    <property type="term" value="P:regulation of DNA-templated transcription"/>
    <property type="evidence" value="ECO:0007669"/>
    <property type="project" value="InterPro"/>
</dbReference>
<dbReference type="SUPFAM" id="SSF159800">
    <property type="entry name" value="PrpR receptor domain-like"/>
    <property type="match status" value="1"/>
</dbReference>
<dbReference type="Gene3D" id="1.10.8.60">
    <property type="match status" value="1"/>
</dbReference>
<dbReference type="InterPro" id="IPR010524">
    <property type="entry name" value="Sig_transdc_resp-reg_PrpR_N"/>
</dbReference>
<dbReference type="Pfam" id="PF25601">
    <property type="entry name" value="AAA_lid_14"/>
    <property type="match status" value="1"/>
</dbReference>
<dbReference type="STRING" id="29367.CLPUN_28240"/>
<comment type="caution">
    <text evidence="4">The sequence shown here is derived from an EMBL/GenBank/DDBJ whole genome shotgun (WGS) entry which is preliminary data.</text>
</comment>